<name>A0A0C3HUE6_OIDMZ</name>
<evidence type="ECO:0000256" key="1">
    <source>
        <dbReference type="SAM" id="MobiDB-lite"/>
    </source>
</evidence>
<feature type="compositionally biased region" description="Polar residues" evidence="1">
    <location>
        <begin position="321"/>
        <end position="337"/>
    </location>
</feature>
<evidence type="ECO:0000256" key="2">
    <source>
        <dbReference type="SAM" id="Phobius"/>
    </source>
</evidence>
<dbReference type="Proteomes" id="UP000054321">
    <property type="component" value="Unassembled WGS sequence"/>
</dbReference>
<feature type="region of interest" description="Disordered" evidence="1">
    <location>
        <begin position="166"/>
        <end position="215"/>
    </location>
</feature>
<dbReference type="HOGENOM" id="CLU_030774_1_0_1"/>
<keyword evidence="4" id="KW-1185">Reference proteome</keyword>
<feature type="transmembrane region" description="Helical" evidence="2">
    <location>
        <begin position="136"/>
        <end position="156"/>
    </location>
</feature>
<organism evidence="3 4">
    <name type="scientific">Oidiodendron maius (strain Zn)</name>
    <dbReference type="NCBI Taxonomy" id="913774"/>
    <lineage>
        <taxon>Eukaryota</taxon>
        <taxon>Fungi</taxon>
        <taxon>Dikarya</taxon>
        <taxon>Ascomycota</taxon>
        <taxon>Pezizomycotina</taxon>
        <taxon>Leotiomycetes</taxon>
        <taxon>Leotiomycetes incertae sedis</taxon>
        <taxon>Myxotrichaceae</taxon>
        <taxon>Oidiodendron</taxon>
    </lineage>
</organism>
<proteinExistence type="predicted"/>
<feature type="transmembrane region" description="Helical" evidence="2">
    <location>
        <begin position="87"/>
        <end position="116"/>
    </location>
</feature>
<feature type="transmembrane region" description="Helical" evidence="2">
    <location>
        <begin position="47"/>
        <end position="66"/>
    </location>
</feature>
<dbReference type="STRING" id="913774.A0A0C3HUE6"/>
<keyword evidence="2" id="KW-0812">Transmembrane</keyword>
<keyword evidence="2" id="KW-0472">Membrane</keyword>
<dbReference type="OrthoDB" id="5431149at2759"/>
<keyword evidence="2" id="KW-1133">Transmembrane helix</keyword>
<gene>
    <name evidence="3" type="ORF">OIDMADRAFT_176019</name>
</gene>
<accession>A0A0C3HUE6</accession>
<dbReference type="EMBL" id="KN832871">
    <property type="protein sequence ID" value="KIN05882.1"/>
    <property type="molecule type" value="Genomic_DNA"/>
</dbReference>
<feature type="compositionally biased region" description="Low complexity" evidence="1">
    <location>
        <begin position="291"/>
        <end position="302"/>
    </location>
</feature>
<protein>
    <submittedName>
        <fullName evidence="3">Uncharacterized protein</fullName>
    </submittedName>
</protein>
<reference evidence="4" key="2">
    <citation type="submission" date="2015-01" db="EMBL/GenBank/DDBJ databases">
        <title>Evolutionary Origins and Diversification of the Mycorrhizal Mutualists.</title>
        <authorList>
            <consortium name="DOE Joint Genome Institute"/>
            <consortium name="Mycorrhizal Genomics Consortium"/>
            <person name="Kohler A."/>
            <person name="Kuo A."/>
            <person name="Nagy L.G."/>
            <person name="Floudas D."/>
            <person name="Copeland A."/>
            <person name="Barry K.W."/>
            <person name="Cichocki N."/>
            <person name="Veneault-Fourrey C."/>
            <person name="LaButti K."/>
            <person name="Lindquist E.A."/>
            <person name="Lipzen A."/>
            <person name="Lundell T."/>
            <person name="Morin E."/>
            <person name="Murat C."/>
            <person name="Riley R."/>
            <person name="Ohm R."/>
            <person name="Sun H."/>
            <person name="Tunlid A."/>
            <person name="Henrissat B."/>
            <person name="Grigoriev I.V."/>
            <person name="Hibbett D.S."/>
            <person name="Martin F."/>
        </authorList>
    </citation>
    <scope>NUCLEOTIDE SEQUENCE [LARGE SCALE GENOMIC DNA]</scope>
    <source>
        <strain evidence="4">Zn</strain>
    </source>
</reference>
<feature type="region of interest" description="Disordered" evidence="1">
    <location>
        <begin position="253"/>
        <end position="438"/>
    </location>
</feature>
<feature type="compositionally biased region" description="Acidic residues" evidence="1">
    <location>
        <begin position="413"/>
        <end position="424"/>
    </location>
</feature>
<dbReference type="InParanoid" id="A0A0C3HUE6"/>
<feature type="compositionally biased region" description="Polar residues" evidence="1">
    <location>
        <begin position="378"/>
        <end position="406"/>
    </location>
</feature>
<evidence type="ECO:0000313" key="4">
    <source>
        <dbReference type="Proteomes" id="UP000054321"/>
    </source>
</evidence>
<reference evidence="3 4" key="1">
    <citation type="submission" date="2014-04" db="EMBL/GenBank/DDBJ databases">
        <authorList>
            <consortium name="DOE Joint Genome Institute"/>
            <person name="Kuo A."/>
            <person name="Martino E."/>
            <person name="Perotto S."/>
            <person name="Kohler A."/>
            <person name="Nagy L.G."/>
            <person name="Floudas D."/>
            <person name="Copeland A."/>
            <person name="Barry K.W."/>
            <person name="Cichocki N."/>
            <person name="Veneault-Fourrey C."/>
            <person name="LaButti K."/>
            <person name="Lindquist E.A."/>
            <person name="Lipzen A."/>
            <person name="Lundell T."/>
            <person name="Morin E."/>
            <person name="Murat C."/>
            <person name="Sun H."/>
            <person name="Tunlid A."/>
            <person name="Henrissat B."/>
            <person name="Grigoriev I.V."/>
            <person name="Hibbett D.S."/>
            <person name="Martin F."/>
            <person name="Nordberg H.P."/>
            <person name="Cantor M.N."/>
            <person name="Hua S.X."/>
        </authorList>
    </citation>
    <scope>NUCLEOTIDE SEQUENCE [LARGE SCALE GENOMIC DNA]</scope>
    <source>
        <strain evidence="3 4">Zn</strain>
    </source>
</reference>
<dbReference type="AlphaFoldDB" id="A0A0C3HUE6"/>
<sequence length="466" mass="49919">MGQSAGLIVALGMVASASSTALAILDVIFAVVLSQATSPEIMRLTAIVASAFSTVTAVLIIGLLVWQIRYWGGAQMHARFGEGRSCIYLLVVFAAGFGILADVASAMMLGIMKARISDTPQKVILSSAEMVIDGTFVVWGLSMLSQGTIVVTVVILRRRSFRDQFKPHQAPLSSQGQPEMGEVLGPRAESGQGKQEGGSMKSGASSLKGKSRSGSDAMASLRSSWTYDRSMTSQTKLISSKTIYKSASLDDISKSTEDGFDSWDTSAVDPDAREAVELASPTRTTPLETIPASPATSRSASPGYPLDLEPPKQRKRPRKYSSANFSHGQRPKTSPSKIESPKEAHIHPLFRTASSEPPPAVTPGTMVTAAPGAGQIISDRSSLRSTQRQWNNSRSSSPLKHSNSLDNIRWPIGDEDEETPEESEERTITPPIPDWIMTAGSRSSLVGYNARRKSETGTASKDVMAI</sequence>
<evidence type="ECO:0000313" key="3">
    <source>
        <dbReference type="EMBL" id="KIN05882.1"/>
    </source>
</evidence>